<feature type="compositionally biased region" description="Basic residues" evidence="4">
    <location>
        <begin position="97"/>
        <end position="111"/>
    </location>
</feature>
<dbReference type="GO" id="GO:1990904">
    <property type="term" value="C:ribonucleoprotein complex"/>
    <property type="evidence" value="ECO:0007669"/>
    <property type="project" value="UniProtKB-KW"/>
</dbReference>
<dbReference type="Gene3D" id="1.20.5.1150">
    <property type="entry name" value="Ribosomal protein S8"/>
    <property type="match status" value="1"/>
</dbReference>
<dbReference type="GO" id="GO:0005840">
    <property type="term" value="C:ribosome"/>
    <property type="evidence" value="ECO:0007669"/>
    <property type="project" value="UniProtKB-KW"/>
</dbReference>
<feature type="signal peptide" evidence="5">
    <location>
        <begin position="1"/>
        <end position="16"/>
    </location>
</feature>
<evidence type="ECO:0000256" key="1">
    <source>
        <dbReference type="ARBA" id="ARBA00006640"/>
    </source>
</evidence>
<dbReference type="GO" id="GO:0006412">
    <property type="term" value="P:translation"/>
    <property type="evidence" value="ECO:0007669"/>
    <property type="project" value="InterPro"/>
</dbReference>
<dbReference type="InterPro" id="IPR018278">
    <property type="entry name" value="Ribosomal_bS21_CS"/>
</dbReference>
<evidence type="ECO:0000256" key="3">
    <source>
        <dbReference type="ARBA" id="ARBA00023274"/>
    </source>
</evidence>
<dbReference type="HAMAP" id="MF_00358">
    <property type="entry name" value="Ribosomal_bS21"/>
    <property type="match status" value="1"/>
</dbReference>
<dbReference type="AlphaFoldDB" id="A0A7S1U4W2"/>
<evidence type="ECO:0000256" key="5">
    <source>
        <dbReference type="SAM" id="SignalP"/>
    </source>
</evidence>
<evidence type="ECO:0000313" key="6">
    <source>
        <dbReference type="EMBL" id="CAD9257049.1"/>
    </source>
</evidence>
<dbReference type="GO" id="GO:0003735">
    <property type="term" value="F:structural constituent of ribosome"/>
    <property type="evidence" value="ECO:0007669"/>
    <property type="project" value="InterPro"/>
</dbReference>
<accession>A0A7S1U4W2</accession>
<dbReference type="NCBIfam" id="TIGR00030">
    <property type="entry name" value="S21p"/>
    <property type="match status" value="1"/>
</dbReference>
<dbReference type="PANTHER" id="PTHR21109:SF0">
    <property type="entry name" value="SMALL RIBOSOMAL SUBUNIT PROTEIN BS21M"/>
    <property type="match status" value="1"/>
</dbReference>
<reference evidence="6" key="1">
    <citation type="submission" date="2021-01" db="EMBL/GenBank/DDBJ databases">
        <authorList>
            <person name="Corre E."/>
            <person name="Pelletier E."/>
            <person name="Niang G."/>
            <person name="Scheremetjew M."/>
            <person name="Finn R."/>
            <person name="Kale V."/>
            <person name="Holt S."/>
            <person name="Cochrane G."/>
            <person name="Meng A."/>
            <person name="Brown T."/>
            <person name="Cohen L."/>
        </authorList>
    </citation>
    <scope>NUCLEOTIDE SEQUENCE</scope>
    <source>
        <strain evidence="6">CCMP2877</strain>
    </source>
</reference>
<comment type="similarity">
    <text evidence="1">Belongs to the bacterial ribosomal protein bS21 family.</text>
</comment>
<feature type="region of interest" description="Disordered" evidence="4">
    <location>
        <begin position="73"/>
        <end position="111"/>
    </location>
</feature>
<evidence type="ECO:0000256" key="2">
    <source>
        <dbReference type="ARBA" id="ARBA00022980"/>
    </source>
</evidence>
<dbReference type="Pfam" id="PF01165">
    <property type="entry name" value="Ribosomal_S21"/>
    <property type="match status" value="1"/>
</dbReference>
<proteinExistence type="inferred from homology"/>
<feature type="compositionally biased region" description="Basic and acidic residues" evidence="4">
    <location>
        <begin position="78"/>
        <end position="96"/>
    </location>
</feature>
<feature type="chain" id="PRO_5030857130" description="30S ribosomal protein S21" evidence="5">
    <location>
        <begin position="17"/>
        <end position="111"/>
    </location>
</feature>
<keyword evidence="3" id="KW-0687">Ribonucleoprotein</keyword>
<evidence type="ECO:0000256" key="4">
    <source>
        <dbReference type="SAM" id="MobiDB-lite"/>
    </source>
</evidence>
<organism evidence="6">
    <name type="scientific">Phaeomonas parva</name>
    <dbReference type="NCBI Taxonomy" id="124430"/>
    <lineage>
        <taxon>Eukaryota</taxon>
        <taxon>Sar</taxon>
        <taxon>Stramenopiles</taxon>
        <taxon>Ochrophyta</taxon>
        <taxon>Pinguiophyceae</taxon>
        <taxon>Pinguiochrysidales</taxon>
        <taxon>Pinguiochrysidaceae</taxon>
        <taxon>Phaeomonas</taxon>
    </lineage>
</organism>
<sequence length="111" mass="12828">MRVLFACLLLVAAAQAFVAPRAPAGRALARPSTESSSALNVVKINVGEEEPIDDALKRFKRSVLRSGHMQLLRRRRTFEKNPEKKKREQGEKERRGRIMRLKNQKYKVHYK</sequence>
<name>A0A7S1U4W2_9STRA</name>
<evidence type="ECO:0008006" key="7">
    <source>
        <dbReference type="Google" id="ProtNLM"/>
    </source>
</evidence>
<dbReference type="PROSITE" id="PS01181">
    <property type="entry name" value="RIBOSOMAL_S21"/>
    <property type="match status" value="1"/>
</dbReference>
<protein>
    <recommendedName>
        <fullName evidence="7">30S ribosomal protein S21</fullName>
    </recommendedName>
</protein>
<dbReference type="InterPro" id="IPR038380">
    <property type="entry name" value="Ribosomal_bS21_sf"/>
</dbReference>
<dbReference type="PRINTS" id="PR00976">
    <property type="entry name" value="RIBOSOMALS21"/>
</dbReference>
<gene>
    <name evidence="6" type="ORF">PPAR1163_LOCUS15420</name>
</gene>
<dbReference type="InterPro" id="IPR001911">
    <property type="entry name" value="Ribosomal_bS21"/>
</dbReference>
<dbReference type="PANTHER" id="PTHR21109">
    <property type="entry name" value="MITOCHONDRIAL 28S RIBOSOMAL PROTEIN S21"/>
    <property type="match status" value="1"/>
</dbReference>
<dbReference type="EMBL" id="HBGJ01024142">
    <property type="protein sequence ID" value="CAD9257049.1"/>
    <property type="molecule type" value="Transcribed_RNA"/>
</dbReference>
<keyword evidence="2" id="KW-0689">Ribosomal protein</keyword>
<keyword evidence="5" id="KW-0732">Signal</keyword>